<proteinExistence type="predicted"/>
<evidence type="ECO:0000256" key="1">
    <source>
        <dbReference type="SAM" id="MobiDB-lite"/>
    </source>
</evidence>
<comment type="caution">
    <text evidence="2">The sequence shown here is derived from an EMBL/GenBank/DDBJ whole genome shotgun (WGS) entry which is preliminary data.</text>
</comment>
<dbReference type="RefSeq" id="WP_208344759.1">
    <property type="nucleotide sequence ID" value="NZ_CAWQFN010000537.1"/>
</dbReference>
<evidence type="ECO:0000313" key="3">
    <source>
        <dbReference type="Proteomes" id="UP000667802"/>
    </source>
</evidence>
<name>A0AAP5ICC8_9CYAN</name>
<accession>A0AAP5ICC8</accession>
<dbReference type="Proteomes" id="UP000667802">
    <property type="component" value="Unassembled WGS sequence"/>
</dbReference>
<protein>
    <submittedName>
        <fullName evidence="2">Uncharacterized protein</fullName>
    </submittedName>
</protein>
<gene>
    <name evidence="2" type="ORF">G7B40_031185</name>
</gene>
<dbReference type="AlphaFoldDB" id="A0AAP5ICC8"/>
<organism evidence="2 3">
    <name type="scientific">Aetokthonos hydrillicola Thurmond2011</name>
    <dbReference type="NCBI Taxonomy" id="2712845"/>
    <lineage>
        <taxon>Bacteria</taxon>
        <taxon>Bacillati</taxon>
        <taxon>Cyanobacteriota</taxon>
        <taxon>Cyanophyceae</taxon>
        <taxon>Nostocales</taxon>
        <taxon>Hapalosiphonaceae</taxon>
        <taxon>Aetokthonos</taxon>
    </lineage>
</organism>
<sequence>MQRLRDLESKAIVENLQSTTTVQQSKQDKRTELSQPNFEEVTSASKSFVNTQVLDVTQIPILEEYH</sequence>
<reference evidence="3" key="1">
    <citation type="journal article" date="2021" name="Science">
        <title>Hunting the eagle killer: A cyanobacterial neurotoxin causes vacuolar myelinopathy.</title>
        <authorList>
            <person name="Breinlinger S."/>
            <person name="Phillips T.J."/>
            <person name="Haram B.N."/>
            <person name="Mares J."/>
            <person name="Martinez Yerena J.A."/>
            <person name="Hrouzek P."/>
            <person name="Sobotka R."/>
            <person name="Henderson W.M."/>
            <person name="Schmieder P."/>
            <person name="Williams S.M."/>
            <person name="Lauderdale J.D."/>
            <person name="Wilde H.D."/>
            <person name="Gerrin W."/>
            <person name="Kust A."/>
            <person name="Washington J.W."/>
            <person name="Wagner C."/>
            <person name="Geier B."/>
            <person name="Liebeke M."/>
            <person name="Enke H."/>
            <person name="Niedermeyer T.H.J."/>
            <person name="Wilde S.B."/>
        </authorList>
    </citation>
    <scope>NUCLEOTIDE SEQUENCE [LARGE SCALE GENOMIC DNA]</scope>
    <source>
        <strain evidence="3">Thurmond2011</strain>
    </source>
</reference>
<keyword evidence="3" id="KW-1185">Reference proteome</keyword>
<feature type="region of interest" description="Disordered" evidence="1">
    <location>
        <begin position="18"/>
        <end position="38"/>
    </location>
</feature>
<dbReference type="EMBL" id="JAALHA020000021">
    <property type="protein sequence ID" value="MDR9898990.1"/>
    <property type="molecule type" value="Genomic_DNA"/>
</dbReference>
<evidence type="ECO:0000313" key="2">
    <source>
        <dbReference type="EMBL" id="MDR9898990.1"/>
    </source>
</evidence>